<reference evidence="13 14" key="1">
    <citation type="submission" date="2021-06" db="EMBL/GenBank/DDBJ databases">
        <authorList>
            <person name="Sun Q."/>
            <person name="Li D."/>
        </authorList>
    </citation>
    <scope>NUCLEOTIDE SEQUENCE [LARGE SCALE GENOMIC DNA]</scope>
    <source>
        <strain evidence="13 14">MSJ-4</strain>
    </source>
</reference>
<evidence type="ECO:0000256" key="9">
    <source>
        <dbReference type="PROSITE-ProRule" id="PRU00284"/>
    </source>
</evidence>
<keyword evidence="7 9" id="KW-0807">Transducer</keyword>
<evidence type="ECO:0000256" key="10">
    <source>
        <dbReference type="SAM" id="Phobius"/>
    </source>
</evidence>
<dbReference type="Pfam" id="PF00015">
    <property type="entry name" value="MCPsignal"/>
    <property type="match status" value="1"/>
</dbReference>
<keyword evidence="4 10" id="KW-0812">Transmembrane</keyword>
<evidence type="ECO:0000256" key="8">
    <source>
        <dbReference type="ARBA" id="ARBA00029447"/>
    </source>
</evidence>
<evidence type="ECO:0000256" key="4">
    <source>
        <dbReference type="ARBA" id="ARBA00022692"/>
    </source>
</evidence>
<dbReference type="EMBL" id="JAHLQL010000004">
    <property type="protein sequence ID" value="MBU5592599.1"/>
    <property type="molecule type" value="Genomic_DNA"/>
</dbReference>
<evidence type="ECO:0000256" key="3">
    <source>
        <dbReference type="ARBA" id="ARBA00022500"/>
    </source>
</evidence>
<keyword evidence="6 10" id="KW-0472">Membrane</keyword>
<keyword evidence="5 10" id="KW-1133">Transmembrane helix</keyword>
<evidence type="ECO:0000256" key="7">
    <source>
        <dbReference type="ARBA" id="ARBA00023224"/>
    </source>
</evidence>
<evidence type="ECO:0000256" key="2">
    <source>
        <dbReference type="ARBA" id="ARBA00022475"/>
    </source>
</evidence>
<keyword evidence="3" id="KW-0145">Chemotaxis</keyword>
<comment type="caution">
    <text evidence="13">The sequence shown here is derived from an EMBL/GenBank/DDBJ whole genome shotgun (WGS) entry which is preliminary data.</text>
</comment>
<dbReference type="Pfam" id="PF02743">
    <property type="entry name" value="dCache_1"/>
    <property type="match status" value="1"/>
</dbReference>
<dbReference type="PANTHER" id="PTHR32089">
    <property type="entry name" value="METHYL-ACCEPTING CHEMOTAXIS PROTEIN MCPB"/>
    <property type="match status" value="1"/>
</dbReference>
<dbReference type="InterPro" id="IPR033479">
    <property type="entry name" value="dCache_1"/>
</dbReference>
<dbReference type="RefSeq" id="WP_216457358.1">
    <property type="nucleotide sequence ID" value="NZ_JAHLQL010000004.1"/>
</dbReference>
<feature type="domain" description="Methyl-accepting transducer" evidence="11">
    <location>
        <begin position="382"/>
        <end position="639"/>
    </location>
</feature>
<evidence type="ECO:0000256" key="1">
    <source>
        <dbReference type="ARBA" id="ARBA00004651"/>
    </source>
</evidence>
<evidence type="ECO:0000313" key="14">
    <source>
        <dbReference type="Proteomes" id="UP000736583"/>
    </source>
</evidence>
<proteinExistence type="inferred from homology"/>
<accession>A0ABS6F410</accession>
<dbReference type="CDD" id="cd06225">
    <property type="entry name" value="HAMP"/>
    <property type="match status" value="1"/>
</dbReference>
<dbReference type="PROSITE" id="PS50111">
    <property type="entry name" value="CHEMOTAXIS_TRANSDUC_2"/>
    <property type="match status" value="1"/>
</dbReference>
<dbReference type="PANTHER" id="PTHR32089:SF112">
    <property type="entry name" value="LYSOZYME-LIKE PROTEIN-RELATED"/>
    <property type="match status" value="1"/>
</dbReference>
<dbReference type="PROSITE" id="PS50885">
    <property type="entry name" value="HAMP"/>
    <property type="match status" value="1"/>
</dbReference>
<evidence type="ECO:0000256" key="5">
    <source>
        <dbReference type="ARBA" id="ARBA00022989"/>
    </source>
</evidence>
<dbReference type="InterPro" id="IPR003660">
    <property type="entry name" value="HAMP_dom"/>
</dbReference>
<gene>
    <name evidence="13" type="ORF">KQI89_12610</name>
</gene>
<protein>
    <submittedName>
        <fullName evidence="13">Methyl-accepting chemotaxis protein</fullName>
    </submittedName>
</protein>
<dbReference type="SMART" id="SM00283">
    <property type="entry name" value="MA"/>
    <property type="match status" value="1"/>
</dbReference>
<comment type="similarity">
    <text evidence="8">Belongs to the methyl-accepting chemotaxis (MCP) protein family.</text>
</comment>
<feature type="transmembrane region" description="Helical" evidence="10">
    <location>
        <begin position="13"/>
        <end position="35"/>
    </location>
</feature>
<dbReference type="InterPro" id="IPR004089">
    <property type="entry name" value="MCPsignal_dom"/>
</dbReference>
<dbReference type="CDD" id="cd12912">
    <property type="entry name" value="PDC2_MCP_like"/>
    <property type="match status" value="1"/>
</dbReference>
<organism evidence="13 14">
    <name type="scientific">Clostridium simiarum</name>
    <dbReference type="NCBI Taxonomy" id="2841506"/>
    <lineage>
        <taxon>Bacteria</taxon>
        <taxon>Bacillati</taxon>
        <taxon>Bacillota</taxon>
        <taxon>Clostridia</taxon>
        <taxon>Eubacteriales</taxon>
        <taxon>Clostridiaceae</taxon>
        <taxon>Clostridium</taxon>
    </lineage>
</organism>
<evidence type="ECO:0000256" key="6">
    <source>
        <dbReference type="ARBA" id="ARBA00023136"/>
    </source>
</evidence>
<dbReference type="Proteomes" id="UP000736583">
    <property type="component" value="Unassembled WGS sequence"/>
</dbReference>
<name>A0ABS6F410_9CLOT</name>
<evidence type="ECO:0000259" key="11">
    <source>
        <dbReference type="PROSITE" id="PS50111"/>
    </source>
</evidence>
<dbReference type="CDD" id="cd12914">
    <property type="entry name" value="PDC1_DGC_like"/>
    <property type="match status" value="1"/>
</dbReference>
<feature type="transmembrane region" description="Helical" evidence="10">
    <location>
        <begin position="288"/>
        <end position="307"/>
    </location>
</feature>
<feature type="domain" description="HAMP" evidence="12">
    <location>
        <begin position="308"/>
        <end position="363"/>
    </location>
</feature>
<sequence length="669" mass="73910">MENKKSKSLKTKMLIVLILLICLTCISLGVLSFFMNKNALKISSKSLMKTISQQVAVNVEEIVNNKYFVLESVANNNTIKNDDFTWEEKKTILDEEVKSHGHLVLGIADLEGNVFYTDGLSNNIKERDYFKKAIKGENAVSEPFVSKIDNKNLFMAYAVPIKDNGNIKGALIALRDGNDIGKLNEGIEFGSTGQAYVIGQTGNVIAHKDRELVIKQENVVEGKDPELSELAIIEQDMINGKSDVGEYSYKGVVKYLGYTPITSTGWSVGVFIEERDVLKSLYDLRRNVIIVSCLFIAVAVIVVWILADYISKGLNNIRNHIVVMAEGDFSQRINDKELNKSDEIGVMANALELSKSSVGKMISNIRTNSTDIDLSSKELVKISEDFSSNAQNIYSAIDQVAEGATQQAQDLVDIVNMLENFSKDLDGMNGNIEEINTMTSEISKKADISNEDMQKVTLSLDKLVENFNYFSQKIGSMSESVEKVNEITYLINSIAEQTNLLALNAAIEAARAGEAGRGFAVVADEIRNLAERSKESSETIYDLVGNVLEEAKLMVTGTNEMNSELQEQKVSIESSMDSFKTISNAIGNVTPRVNEISEGFITLNEKKKDILFKTEGISSISEEISASSEEIAASSEQMANSSKDIYSAADILSNKTSDMMREIERFKTQ</sequence>
<keyword evidence="14" id="KW-1185">Reference proteome</keyword>
<comment type="subcellular location">
    <subcellularLocation>
        <location evidence="1">Cell membrane</location>
        <topology evidence="1">Multi-pass membrane protein</topology>
    </subcellularLocation>
</comment>
<keyword evidence="2" id="KW-1003">Cell membrane</keyword>
<evidence type="ECO:0000259" key="12">
    <source>
        <dbReference type="PROSITE" id="PS50885"/>
    </source>
</evidence>
<evidence type="ECO:0000313" key="13">
    <source>
        <dbReference type="EMBL" id="MBU5592599.1"/>
    </source>
</evidence>